<name>A0A4Z0KR37_BREAU</name>
<accession>A0A4Z0KR37</accession>
<sequence>MVLISRGPGGTVLAHRLGRNVVLVLDIGHVRASYKNVFASELRPKEL</sequence>
<reference evidence="1 2" key="1">
    <citation type="submission" date="2018-10" db="EMBL/GenBank/DDBJ databases">
        <title>Brevibacterium genomes from Austrain hard cheese rinds.</title>
        <authorList>
            <person name="Anast J.M."/>
            <person name="Dzieciol M."/>
            <person name="Schultz D.L."/>
            <person name="Mann E."/>
            <person name="Wagner M."/>
            <person name="Schmitz-Esser S."/>
        </authorList>
    </citation>
    <scope>NUCLEOTIDE SEQUENCE [LARGE SCALE GENOMIC DNA]</scope>
    <source>
        <strain evidence="1 2">L261</strain>
    </source>
</reference>
<evidence type="ECO:0000313" key="2">
    <source>
        <dbReference type="Proteomes" id="UP000297736"/>
    </source>
</evidence>
<comment type="caution">
    <text evidence="1">The sequence shown here is derived from an EMBL/GenBank/DDBJ whole genome shotgun (WGS) entry which is preliminary data.</text>
</comment>
<dbReference type="EMBL" id="RHFF01000001">
    <property type="protein sequence ID" value="TGD40660.1"/>
    <property type="molecule type" value="Genomic_DNA"/>
</dbReference>
<organism evidence="1 2">
    <name type="scientific">Brevibacterium aurantiacum</name>
    <dbReference type="NCBI Taxonomy" id="273384"/>
    <lineage>
        <taxon>Bacteria</taxon>
        <taxon>Bacillati</taxon>
        <taxon>Actinomycetota</taxon>
        <taxon>Actinomycetes</taxon>
        <taxon>Micrococcales</taxon>
        <taxon>Brevibacteriaceae</taxon>
        <taxon>Brevibacterium</taxon>
    </lineage>
</organism>
<protein>
    <submittedName>
        <fullName evidence="1">DUF1792 domain-containing protein</fullName>
    </submittedName>
</protein>
<dbReference type="Proteomes" id="UP000297736">
    <property type="component" value="Unassembled WGS sequence"/>
</dbReference>
<proteinExistence type="predicted"/>
<evidence type="ECO:0000313" key="1">
    <source>
        <dbReference type="EMBL" id="TGD40660.1"/>
    </source>
</evidence>
<dbReference type="AlphaFoldDB" id="A0A4Z0KR37"/>
<gene>
    <name evidence="1" type="ORF">EB834_01085</name>
</gene>